<evidence type="ECO:0000313" key="1">
    <source>
        <dbReference type="EMBL" id="BAJ80989.1"/>
    </source>
</evidence>
<keyword evidence="2" id="KW-1185">Reference proteome</keyword>
<reference evidence="1 2" key="1">
    <citation type="submission" date="2010-12" db="EMBL/GenBank/DDBJ databases">
        <title>Whole genome sequence of Acidiphilium multivorum AIU301.</title>
        <authorList>
            <person name="Narita-Yamada S."/>
            <person name="Nakamura S."/>
            <person name="Ito N."/>
            <person name="Takarada H."/>
            <person name="Katano Y."/>
            <person name="Nakazawa H."/>
            <person name="Hosoyama A."/>
            <person name="Yamada R."/>
            <person name="Fujita N."/>
        </authorList>
    </citation>
    <scope>NUCLEOTIDE SEQUENCE [LARGE SCALE GENOMIC DNA]</scope>
    <source>
        <strain evidence="2">DSM 11245 / JCM 8867 / AIU301</strain>
    </source>
</reference>
<dbReference type="Proteomes" id="UP000007100">
    <property type="component" value="Chromosome"/>
</dbReference>
<sequence>MPTTIELTDRIVFDPHVTTLRRGIARWQQAENLAVLFAYAGFAAAPLLLAAFAR</sequence>
<dbReference type="RefSeq" id="WP_013640105.1">
    <property type="nucleotide sequence ID" value="NC_015186.1"/>
</dbReference>
<organism evidence="1 2">
    <name type="scientific">Acidiphilium multivorum (strain DSM 11245 / JCM 8867 / NBRC 100883 / AIU 301)</name>
    <dbReference type="NCBI Taxonomy" id="926570"/>
    <lineage>
        <taxon>Bacteria</taxon>
        <taxon>Pseudomonadati</taxon>
        <taxon>Pseudomonadota</taxon>
        <taxon>Alphaproteobacteria</taxon>
        <taxon>Acetobacterales</taxon>
        <taxon>Acidocellaceae</taxon>
        <taxon>Acidiphilium</taxon>
    </lineage>
</organism>
<proteinExistence type="predicted"/>
<name>F0IYX9_ACIMA</name>
<dbReference type="KEGG" id="amv:ACMV_16420"/>
<gene>
    <name evidence="1" type="ordered locus">ACMV_16420</name>
</gene>
<protein>
    <submittedName>
        <fullName evidence="1">Uncharacterized protein</fullName>
    </submittedName>
</protein>
<dbReference type="EMBL" id="AP012035">
    <property type="protein sequence ID" value="BAJ80989.1"/>
    <property type="molecule type" value="Genomic_DNA"/>
</dbReference>
<dbReference type="AlphaFoldDB" id="F0IYX9"/>
<evidence type="ECO:0000313" key="2">
    <source>
        <dbReference type="Proteomes" id="UP000007100"/>
    </source>
</evidence>
<dbReference type="HOGENOM" id="CLU_3039438_0_0_5"/>
<accession>F0IYX9</accession>